<organism evidence="4 5">
    <name type="scientific">Mesorhizobium temperatum</name>
    <dbReference type="NCBI Taxonomy" id="241416"/>
    <lineage>
        <taxon>Bacteria</taxon>
        <taxon>Pseudomonadati</taxon>
        <taxon>Pseudomonadota</taxon>
        <taxon>Alphaproteobacteria</taxon>
        <taxon>Hyphomicrobiales</taxon>
        <taxon>Phyllobacteriaceae</taxon>
        <taxon>Mesorhizobium</taxon>
    </lineage>
</organism>
<dbReference type="PANTHER" id="PTHR13847">
    <property type="entry name" value="SARCOSINE DEHYDROGENASE-RELATED"/>
    <property type="match status" value="1"/>
</dbReference>
<comment type="cofactor">
    <cofactor evidence="1">
        <name>FAD</name>
        <dbReference type="ChEBI" id="CHEBI:57692"/>
    </cofactor>
</comment>
<evidence type="ECO:0000259" key="3">
    <source>
        <dbReference type="Pfam" id="PF01266"/>
    </source>
</evidence>
<keyword evidence="5" id="KW-1185">Reference proteome</keyword>
<evidence type="ECO:0000313" key="5">
    <source>
        <dbReference type="Proteomes" id="UP000216442"/>
    </source>
</evidence>
<dbReference type="InterPro" id="IPR036188">
    <property type="entry name" value="FAD/NAD-bd_sf"/>
</dbReference>
<protein>
    <submittedName>
        <fullName evidence="4">FAD-dependent oxidoreductase</fullName>
    </submittedName>
</protein>
<evidence type="ECO:0000256" key="1">
    <source>
        <dbReference type="ARBA" id="ARBA00001974"/>
    </source>
</evidence>
<accession>A0A271LC44</accession>
<reference evidence="4 5" key="1">
    <citation type="submission" date="2017-08" db="EMBL/GenBank/DDBJ databases">
        <title>Mesorhizobium wenxinae sp. nov., a novel rhizobial species isolated from root nodules of chickpea (Cicer arietinum L.).</title>
        <authorList>
            <person name="Zhang J."/>
        </authorList>
    </citation>
    <scope>NUCLEOTIDE SEQUENCE [LARGE SCALE GENOMIC DNA]</scope>
    <source>
        <strain evidence="4 5">SDW018</strain>
    </source>
</reference>
<dbReference type="Pfam" id="PF01266">
    <property type="entry name" value="DAO"/>
    <property type="match status" value="1"/>
</dbReference>
<dbReference type="InterPro" id="IPR006076">
    <property type="entry name" value="FAD-dep_OxRdtase"/>
</dbReference>
<evidence type="ECO:0000256" key="2">
    <source>
        <dbReference type="ARBA" id="ARBA00023002"/>
    </source>
</evidence>
<dbReference type="OrthoDB" id="311718at2"/>
<proteinExistence type="predicted"/>
<gene>
    <name evidence="4" type="ORF">CIT26_29290</name>
</gene>
<dbReference type="PANTHER" id="PTHR13847:SF281">
    <property type="entry name" value="FAD DEPENDENT OXIDOREDUCTASE DOMAIN-CONTAINING PROTEIN"/>
    <property type="match status" value="1"/>
</dbReference>
<sequence>MMTSKTFRARRLPAHGVESGWAALLPPRTPTPELDRAITVDVVIIGAGFAGLAAAMQLADLDPRLSVAVIDADVVGNGASGRNSGFIIDLPHDISSGNFGVDAVSKSHNEIVVARTAIQHYARLAEENGWDKDVFDRSGKYSVAMTDAGTEHLATYSSKLNSLGEPHQLLGAEEIEEVTGTRSFKSGLFTPGAVMVQPTALVRAIADLFQEPVRLFERTPALSIETSSSGCTVKTPKGEVRAGRVILATNGHAESFGFGSGELLHVFTYASMTEPFDPSTLAGSRKWGATPAAPMGTTVRRINGADGDRILIRSRYTYNPKIEVGAGSIQSASDLHDRKFADRFPDHRHLKMQYRWAGAMALTWNSVPLFGQVEDRIFAACACNGIGATKATAAGIATAELVVGHRSQLGEIFRSFEKPQALPPQPFTDVGARLNLAYREWRAGRE</sequence>
<keyword evidence="2" id="KW-0560">Oxidoreductase</keyword>
<dbReference type="Gene3D" id="3.30.9.10">
    <property type="entry name" value="D-Amino Acid Oxidase, subunit A, domain 2"/>
    <property type="match status" value="1"/>
</dbReference>
<dbReference type="SUPFAM" id="SSF51905">
    <property type="entry name" value="FAD/NAD(P)-binding domain"/>
    <property type="match status" value="1"/>
</dbReference>
<dbReference type="AlphaFoldDB" id="A0A271LC44"/>
<dbReference type="PRINTS" id="PR00757">
    <property type="entry name" value="AMINEOXDASEF"/>
</dbReference>
<feature type="domain" description="FAD dependent oxidoreductase" evidence="3">
    <location>
        <begin position="41"/>
        <end position="401"/>
    </location>
</feature>
<comment type="caution">
    <text evidence="4">The sequence shown here is derived from an EMBL/GenBank/DDBJ whole genome shotgun (WGS) entry which is preliminary data.</text>
</comment>
<dbReference type="EMBL" id="NPKJ01000069">
    <property type="protein sequence ID" value="PAQ05699.1"/>
    <property type="molecule type" value="Genomic_DNA"/>
</dbReference>
<dbReference type="InterPro" id="IPR001613">
    <property type="entry name" value="Flavin_amine_oxidase"/>
</dbReference>
<dbReference type="GO" id="GO:0005737">
    <property type="term" value="C:cytoplasm"/>
    <property type="evidence" value="ECO:0007669"/>
    <property type="project" value="TreeGrafter"/>
</dbReference>
<evidence type="ECO:0000313" key="4">
    <source>
        <dbReference type="EMBL" id="PAQ05699.1"/>
    </source>
</evidence>
<dbReference type="Gene3D" id="3.50.50.60">
    <property type="entry name" value="FAD/NAD(P)-binding domain"/>
    <property type="match status" value="1"/>
</dbReference>
<dbReference type="GO" id="GO:0016491">
    <property type="term" value="F:oxidoreductase activity"/>
    <property type="evidence" value="ECO:0007669"/>
    <property type="project" value="UniProtKB-KW"/>
</dbReference>
<name>A0A271LC44_9HYPH</name>
<dbReference type="Proteomes" id="UP000216442">
    <property type="component" value="Unassembled WGS sequence"/>
</dbReference>